<comment type="caution">
    <text evidence="2">The sequence shown here is derived from an EMBL/GenBank/DDBJ whole genome shotgun (WGS) entry which is preliminary data.</text>
</comment>
<gene>
    <name evidence="2" type="ORF">EKPJFOCH_4259</name>
</gene>
<feature type="compositionally biased region" description="Basic and acidic residues" evidence="1">
    <location>
        <begin position="88"/>
        <end position="108"/>
    </location>
</feature>
<name>A0ABQ4TSY4_9HYPH</name>
<dbReference type="EMBL" id="BPRA01000028">
    <property type="protein sequence ID" value="GJE57741.1"/>
    <property type="molecule type" value="Genomic_DNA"/>
</dbReference>
<feature type="region of interest" description="Disordered" evidence="1">
    <location>
        <begin position="52"/>
        <end position="145"/>
    </location>
</feature>
<evidence type="ECO:0000313" key="2">
    <source>
        <dbReference type="EMBL" id="GJE57741.1"/>
    </source>
</evidence>
<organism evidence="2 3">
    <name type="scientific">Methylobacterium thuringiense</name>
    <dbReference type="NCBI Taxonomy" id="1003091"/>
    <lineage>
        <taxon>Bacteria</taxon>
        <taxon>Pseudomonadati</taxon>
        <taxon>Pseudomonadota</taxon>
        <taxon>Alphaproteobacteria</taxon>
        <taxon>Hyphomicrobiales</taxon>
        <taxon>Methylobacteriaceae</taxon>
        <taxon>Methylobacterium</taxon>
    </lineage>
</organism>
<feature type="compositionally biased region" description="Low complexity" evidence="1">
    <location>
        <begin position="64"/>
        <end position="87"/>
    </location>
</feature>
<evidence type="ECO:0000256" key="1">
    <source>
        <dbReference type="SAM" id="MobiDB-lite"/>
    </source>
</evidence>
<reference evidence="2" key="1">
    <citation type="journal article" date="2021" name="Front. Microbiol.">
        <title>Comprehensive Comparative Genomics and Phenotyping of Methylobacterium Species.</title>
        <authorList>
            <person name="Alessa O."/>
            <person name="Ogura Y."/>
            <person name="Fujitani Y."/>
            <person name="Takami H."/>
            <person name="Hayashi T."/>
            <person name="Sahin N."/>
            <person name="Tani A."/>
        </authorList>
    </citation>
    <scope>NUCLEOTIDE SEQUENCE</scope>
    <source>
        <strain evidence="2">DSM 23674</strain>
    </source>
</reference>
<proteinExistence type="predicted"/>
<accession>A0ABQ4TSY4</accession>
<sequence length="326" mass="35089">MGLLAWVGGVIAVEDRPAAFGSREPLVLLKGGRTGEERECEASSIQRSGLLISPCRAPPHRRGSAPSRAGCSRRSGAAPGRSAAGPRPSDRGRTADEFRGGDVHEHPHGIALVHGGSIRGRGSQPAIVARSNASRTSRSNWRPRRSRTTSLSIALIQRPSFGSGAIGTPLSCALAIKRISCRSSTDDEILIVVITPQVRNALGAQFEFTEVVFLVRSGVVTRGDPHRCLKARSVGFGRCPRGVRPTPLLRRWLEKLCRAAHRTVLAGGLCEPYGCAAHLRLPTASAHRDEQRRWGSAKALRLLSPSSATRWRHPHRTEDAGSDCLC</sequence>
<keyword evidence="3" id="KW-1185">Reference proteome</keyword>
<evidence type="ECO:0000313" key="3">
    <source>
        <dbReference type="Proteomes" id="UP001055101"/>
    </source>
</evidence>
<reference evidence="2" key="2">
    <citation type="submission" date="2021-08" db="EMBL/GenBank/DDBJ databases">
        <authorList>
            <person name="Tani A."/>
            <person name="Ola A."/>
            <person name="Ogura Y."/>
            <person name="Katsura K."/>
            <person name="Hayashi T."/>
        </authorList>
    </citation>
    <scope>NUCLEOTIDE SEQUENCE</scope>
    <source>
        <strain evidence="2">DSM 23674</strain>
    </source>
</reference>
<dbReference type="Proteomes" id="UP001055101">
    <property type="component" value="Unassembled WGS sequence"/>
</dbReference>
<protein>
    <submittedName>
        <fullName evidence="2">Uncharacterized protein</fullName>
    </submittedName>
</protein>
<feature type="compositionally biased region" description="Low complexity" evidence="1">
    <location>
        <begin position="129"/>
        <end position="140"/>
    </location>
</feature>